<dbReference type="EMBL" id="QNUK01000052">
    <property type="protein sequence ID" value="KAF5904761.1"/>
    <property type="molecule type" value="Genomic_DNA"/>
</dbReference>
<gene>
    <name evidence="2" type="ORF">DAT39_005490</name>
</gene>
<evidence type="ECO:0000256" key="1">
    <source>
        <dbReference type="SAM" id="MobiDB-lite"/>
    </source>
</evidence>
<feature type="compositionally biased region" description="Basic and acidic residues" evidence="1">
    <location>
        <begin position="1"/>
        <end position="16"/>
    </location>
</feature>
<feature type="compositionally biased region" description="Low complexity" evidence="1">
    <location>
        <begin position="17"/>
        <end position="26"/>
    </location>
</feature>
<proteinExistence type="predicted"/>
<feature type="non-terminal residue" evidence="2">
    <location>
        <position position="61"/>
    </location>
</feature>
<dbReference type="Proteomes" id="UP000727407">
    <property type="component" value="Unassembled WGS sequence"/>
</dbReference>
<evidence type="ECO:0000313" key="3">
    <source>
        <dbReference type="Proteomes" id="UP000727407"/>
    </source>
</evidence>
<evidence type="ECO:0000313" key="2">
    <source>
        <dbReference type="EMBL" id="KAF5904761.1"/>
    </source>
</evidence>
<keyword evidence="3" id="KW-1185">Reference proteome</keyword>
<protein>
    <submittedName>
        <fullName evidence="2">Uncharacterized protein</fullName>
    </submittedName>
</protein>
<feature type="non-terminal residue" evidence="2">
    <location>
        <position position="1"/>
    </location>
</feature>
<dbReference type="AlphaFoldDB" id="A0A8J4UE64"/>
<organism evidence="2 3">
    <name type="scientific">Clarias magur</name>
    <name type="common">Asian catfish</name>
    <name type="synonym">Macropteronotus magur</name>
    <dbReference type="NCBI Taxonomy" id="1594786"/>
    <lineage>
        <taxon>Eukaryota</taxon>
        <taxon>Metazoa</taxon>
        <taxon>Chordata</taxon>
        <taxon>Craniata</taxon>
        <taxon>Vertebrata</taxon>
        <taxon>Euteleostomi</taxon>
        <taxon>Actinopterygii</taxon>
        <taxon>Neopterygii</taxon>
        <taxon>Teleostei</taxon>
        <taxon>Ostariophysi</taxon>
        <taxon>Siluriformes</taxon>
        <taxon>Clariidae</taxon>
        <taxon>Clarias</taxon>
    </lineage>
</organism>
<comment type="caution">
    <text evidence="2">The sequence shown here is derived from an EMBL/GenBank/DDBJ whole genome shotgun (WGS) entry which is preliminary data.</text>
</comment>
<feature type="region of interest" description="Disordered" evidence="1">
    <location>
        <begin position="1"/>
        <end position="43"/>
    </location>
</feature>
<reference evidence="2" key="1">
    <citation type="submission" date="2020-07" db="EMBL/GenBank/DDBJ databases">
        <title>Clarias magur genome sequencing, assembly and annotation.</title>
        <authorList>
            <person name="Kushwaha B."/>
            <person name="Kumar R."/>
            <person name="Das P."/>
            <person name="Joshi C.G."/>
            <person name="Kumar D."/>
            <person name="Nagpure N.S."/>
            <person name="Pandey M."/>
            <person name="Agarwal S."/>
            <person name="Srivastava S."/>
            <person name="Singh M."/>
            <person name="Sahoo L."/>
            <person name="Jayasankar P."/>
            <person name="Meher P.K."/>
            <person name="Koringa P.G."/>
            <person name="Iquebal M.A."/>
            <person name="Das S.P."/>
            <person name="Bit A."/>
            <person name="Patnaik S."/>
            <person name="Patel N."/>
            <person name="Shah T.M."/>
            <person name="Hinsu A."/>
            <person name="Jena J.K."/>
        </authorList>
    </citation>
    <scope>NUCLEOTIDE SEQUENCE</scope>
    <source>
        <strain evidence="2">CIFAMagur01</strain>
        <tissue evidence="2">Testis</tissue>
    </source>
</reference>
<sequence length="61" mass="6657">QGRERGRGEREGEAQRMGRQGAGSRAAAREERSRGRSAHRCSDTPLQCCAAVSWNSALITQ</sequence>
<accession>A0A8J4UE64</accession>
<name>A0A8J4UE64_CLAMG</name>